<feature type="transmembrane region" description="Helical" evidence="1">
    <location>
        <begin position="6"/>
        <end position="29"/>
    </location>
</feature>
<feature type="transmembrane region" description="Helical" evidence="1">
    <location>
        <begin position="41"/>
        <end position="59"/>
    </location>
</feature>
<protein>
    <submittedName>
        <fullName evidence="2">Uncharacterized protein</fullName>
    </submittedName>
</protein>
<keyword evidence="1" id="KW-1133">Transmembrane helix</keyword>
<dbReference type="GeneID" id="90543979"/>
<dbReference type="AlphaFoldDB" id="A0A316MAK0"/>
<keyword evidence="1" id="KW-0472">Membrane</keyword>
<dbReference type="Proteomes" id="UP000246114">
    <property type="component" value="Unassembled WGS sequence"/>
</dbReference>
<organism evidence="2 3">
    <name type="scientific">Clostridium cadaveris</name>
    <dbReference type="NCBI Taxonomy" id="1529"/>
    <lineage>
        <taxon>Bacteria</taxon>
        <taxon>Bacillati</taxon>
        <taxon>Bacillota</taxon>
        <taxon>Clostridia</taxon>
        <taxon>Eubacteriales</taxon>
        <taxon>Clostridiaceae</taxon>
        <taxon>Clostridium</taxon>
    </lineage>
</organism>
<gene>
    <name evidence="2" type="ORF">DBY38_02750</name>
</gene>
<evidence type="ECO:0000313" key="3">
    <source>
        <dbReference type="Proteomes" id="UP000246114"/>
    </source>
</evidence>
<comment type="caution">
    <text evidence="2">The sequence shown here is derived from an EMBL/GenBank/DDBJ whole genome shotgun (WGS) entry which is preliminary data.</text>
</comment>
<accession>A0A316MAK0</accession>
<evidence type="ECO:0000256" key="1">
    <source>
        <dbReference type="SAM" id="Phobius"/>
    </source>
</evidence>
<dbReference type="EMBL" id="QAMZ01000014">
    <property type="protein sequence ID" value="PWL55041.1"/>
    <property type="molecule type" value="Genomic_DNA"/>
</dbReference>
<sequence>MIDWNEFNYGATVMCIFIVAIFLSSGVMLMREDFKINVFKLINDFLDIMIFSLMFPFLLY</sequence>
<reference evidence="2 3" key="1">
    <citation type="submission" date="2018-03" db="EMBL/GenBank/DDBJ databases">
        <title>The uncultured portion of the human microbiome is neutrally assembled.</title>
        <authorList>
            <person name="Jeraldo P."/>
            <person name="Boardman L."/>
            <person name="White B.A."/>
            <person name="Nelson H."/>
            <person name="Goldenfeld N."/>
            <person name="Chia N."/>
        </authorList>
    </citation>
    <scope>NUCLEOTIDE SEQUENCE [LARGE SCALE GENOMIC DNA]</scope>
    <source>
        <strain evidence="2">CIM:MAG 903</strain>
    </source>
</reference>
<proteinExistence type="predicted"/>
<dbReference type="RefSeq" id="WP_230029006.1">
    <property type="nucleotide sequence ID" value="NZ_CP076620.1"/>
</dbReference>
<keyword evidence="1" id="KW-0812">Transmembrane</keyword>
<evidence type="ECO:0000313" key="2">
    <source>
        <dbReference type="EMBL" id="PWL55041.1"/>
    </source>
</evidence>
<name>A0A316MAK0_9CLOT</name>